<accession>A0A2M6T1G2</accession>
<comment type="caution">
    <text evidence="2">The sequence shown here is derived from an EMBL/GenBank/DDBJ whole genome shotgun (WGS) entry which is preliminary data.</text>
</comment>
<dbReference type="PROSITE" id="PS51742">
    <property type="entry name" value="PPC"/>
    <property type="match status" value="1"/>
</dbReference>
<sequence length="128" mass="13938">MLRFSRGEEVIGGLADFCGLNNISSGYFSGIGAAKETVLSFYDLERKEYQDKKVEKDLEIASLLGNAAKMQGKMIIHCHGSFSDADMAVVAGHVKKLVVSGTTEITFQSLGARIEREYDGETGLNLLK</sequence>
<proteinExistence type="predicted"/>
<dbReference type="EMBL" id="PEYE01000005">
    <property type="protein sequence ID" value="PIS39087.1"/>
    <property type="molecule type" value="Genomic_DNA"/>
</dbReference>
<organism evidence="2 3">
    <name type="scientific">Candidatus Nealsonbacteria bacterium CG08_land_8_20_14_0_20_43_11</name>
    <dbReference type="NCBI Taxonomy" id="1974706"/>
    <lineage>
        <taxon>Bacteria</taxon>
        <taxon>Candidatus Nealsoniibacteriota</taxon>
    </lineage>
</organism>
<dbReference type="PANTHER" id="PTHR34988:SF1">
    <property type="entry name" value="DNA-BINDING PROTEIN"/>
    <property type="match status" value="1"/>
</dbReference>
<dbReference type="Proteomes" id="UP000229390">
    <property type="component" value="Unassembled WGS sequence"/>
</dbReference>
<evidence type="ECO:0000259" key="1">
    <source>
        <dbReference type="PROSITE" id="PS51742"/>
    </source>
</evidence>
<feature type="domain" description="PPC" evidence="1">
    <location>
        <begin position="1"/>
        <end position="128"/>
    </location>
</feature>
<dbReference type="CDD" id="cd11378">
    <property type="entry name" value="DUF296"/>
    <property type="match status" value="1"/>
</dbReference>
<dbReference type="Pfam" id="PF03479">
    <property type="entry name" value="PCC"/>
    <property type="match status" value="1"/>
</dbReference>
<dbReference type="InterPro" id="IPR025707">
    <property type="entry name" value="DNA_bp_PD1"/>
</dbReference>
<evidence type="ECO:0000313" key="2">
    <source>
        <dbReference type="EMBL" id="PIS39087.1"/>
    </source>
</evidence>
<protein>
    <recommendedName>
        <fullName evidence="1">PPC domain-containing protein</fullName>
    </recommendedName>
</protein>
<evidence type="ECO:0000313" key="3">
    <source>
        <dbReference type="Proteomes" id="UP000229390"/>
    </source>
</evidence>
<gene>
    <name evidence="2" type="ORF">COT34_00230</name>
</gene>
<dbReference type="PIRSF" id="PIRSF016702">
    <property type="entry name" value="DNA_bp_PD1"/>
    <property type="match status" value="1"/>
</dbReference>
<dbReference type="Gene3D" id="3.30.1330.80">
    <property type="entry name" value="Hypothetical protein, similar to alpha- acetolactate decarboxylase, domain 2"/>
    <property type="match status" value="1"/>
</dbReference>
<dbReference type="InterPro" id="IPR005175">
    <property type="entry name" value="PPC_dom"/>
</dbReference>
<dbReference type="SUPFAM" id="SSF117856">
    <property type="entry name" value="AF0104/ALDC/Ptd012-like"/>
    <property type="match status" value="1"/>
</dbReference>
<reference evidence="3" key="1">
    <citation type="submission" date="2017-09" db="EMBL/GenBank/DDBJ databases">
        <title>Depth-based differentiation of microbial function through sediment-hosted aquifers and enrichment of novel symbionts in the deep terrestrial subsurface.</title>
        <authorList>
            <person name="Probst A.J."/>
            <person name="Ladd B."/>
            <person name="Jarett J.K."/>
            <person name="Geller-Mcgrath D.E."/>
            <person name="Sieber C.M.K."/>
            <person name="Emerson J.B."/>
            <person name="Anantharaman K."/>
            <person name="Thomas B.C."/>
            <person name="Malmstrom R."/>
            <person name="Stieglmeier M."/>
            <person name="Klingl A."/>
            <person name="Woyke T."/>
            <person name="Ryan C.M."/>
            <person name="Banfield J.F."/>
        </authorList>
    </citation>
    <scope>NUCLEOTIDE SEQUENCE [LARGE SCALE GENOMIC DNA]</scope>
</reference>
<name>A0A2M6T1G2_9BACT</name>
<dbReference type="PANTHER" id="PTHR34988">
    <property type="entry name" value="PROTEIN, PUTATIVE-RELATED"/>
    <property type="match status" value="1"/>
</dbReference>
<dbReference type="AlphaFoldDB" id="A0A2M6T1G2"/>